<sequence length="96" mass="10491">MKSNFILSILAISLCTVAAQLVVPTEDEFSFIDDVLNADSEMCGSEVPILDMVFTFDCLEDHSKGATGNGKNIAAEAIKNILKEERIKNNVQDVLQ</sequence>
<evidence type="ECO:0000313" key="3">
    <source>
        <dbReference type="Proteomes" id="UP000253551"/>
    </source>
</evidence>
<feature type="signal peptide" evidence="1">
    <location>
        <begin position="1"/>
        <end position="19"/>
    </location>
</feature>
<evidence type="ECO:0000256" key="1">
    <source>
        <dbReference type="SAM" id="SignalP"/>
    </source>
</evidence>
<feature type="chain" id="PRO_5016968424" evidence="1">
    <location>
        <begin position="20"/>
        <end position="96"/>
    </location>
</feature>
<evidence type="ECO:0000313" key="2">
    <source>
        <dbReference type="EMBL" id="RCH85129.1"/>
    </source>
</evidence>
<gene>
    <name evidence="2" type="ORF">CU098_005611</name>
</gene>
<name>A0A367J5K8_RHIST</name>
<dbReference type="Proteomes" id="UP000253551">
    <property type="component" value="Unassembled WGS sequence"/>
</dbReference>
<dbReference type="EMBL" id="PJQM01004253">
    <property type="protein sequence ID" value="RCH85129.1"/>
    <property type="molecule type" value="Genomic_DNA"/>
</dbReference>
<protein>
    <submittedName>
        <fullName evidence="2">Uncharacterized protein</fullName>
    </submittedName>
</protein>
<keyword evidence="3" id="KW-1185">Reference proteome</keyword>
<reference evidence="2 3" key="1">
    <citation type="journal article" date="2018" name="G3 (Bethesda)">
        <title>Phylogenetic and Phylogenomic Definition of Rhizopus Species.</title>
        <authorList>
            <person name="Gryganskyi A.P."/>
            <person name="Golan J."/>
            <person name="Dolatabadi S."/>
            <person name="Mondo S."/>
            <person name="Robb S."/>
            <person name="Idnurm A."/>
            <person name="Muszewska A."/>
            <person name="Steczkiewicz K."/>
            <person name="Masonjones S."/>
            <person name="Liao H.L."/>
            <person name="Gajdeczka M.T."/>
            <person name="Anike F."/>
            <person name="Vuek A."/>
            <person name="Anishchenko I.M."/>
            <person name="Voigt K."/>
            <person name="de Hoog G.S."/>
            <person name="Smith M.E."/>
            <person name="Heitman J."/>
            <person name="Vilgalys R."/>
            <person name="Stajich J.E."/>
        </authorList>
    </citation>
    <scope>NUCLEOTIDE SEQUENCE [LARGE SCALE GENOMIC DNA]</scope>
    <source>
        <strain evidence="2 3">LSU 92-RS-03</strain>
    </source>
</reference>
<comment type="caution">
    <text evidence="2">The sequence shown here is derived from an EMBL/GenBank/DDBJ whole genome shotgun (WGS) entry which is preliminary data.</text>
</comment>
<keyword evidence="1" id="KW-0732">Signal</keyword>
<proteinExistence type="predicted"/>
<organism evidence="2 3">
    <name type="scientific">Rhizopus stolonifer</name>
    <name type="common">Rhizopus nigricans</name>
    <dbReference type="NCBI Taxonomy" id="4846"/>
    <lineage>
        <taxon>Eukaryota</taxon>
        <taxon>Fungi</taxon>
        <taxon>Fungi incertae sedis</taxon>
        <taxon>Mucoromycota</taxon>
        <taxon>Mucoromycotina</taxon>
        <taxon>Mucoromycetes</taxon>
        <taxon>Mucorales</taxon>
        <taxon>Mucorineae</taxon>
        <taxon>Rhizopodaceae</taxon>
        <taxon>Rhizopus</taxon>
    </lineage>
</organism>
<accession>A0A367J5K8</accession>
<dbReference type="OrthoDB" id="10274958at2759"/>
<dbReference type="AlphaFoldDB" id="A0A367J5K8"/>